<dbReference type="SMART" id="SM00347">
    <property type="entry name" value="HTH_MARR"/>
    <property type="match status" value="1"/>
</dbReference>
<dbReference type="InterPro" id="IPR039422">
    <property type="entry name" value="MarR/SlyA-like"/>
</dbReference>
<evidence type="ECO:0000313" key="3">
    <source>
        <dbReference type="Proteomes" id="UP000538566"/>
    </source>
</evidence>
<dbReference type="Proteomes" id="UP000538566">
    <property type="component" value="Unassembled WGS sequence"/>
</dbReference>
<sequence>MSASSAGSGSGRITDLLDRAEQHWAVDSSTDDARAYALSARVLYVARLIEQGFVAKCRSFGLATGELLVLEALHRLGAPYEATPAQLRKYFFVSFAGIGKRVNKLEALGYIERGVVEADKRSQTIRLTQTGLTVLSNSSRSGHEQLHRAALSSMCLEDQKTLAALLRQLQQNMEKIGADHA</sequence>
<dbReference type="Pfam" id="PF12802">
    <property type="entry name" value="MarR_2"/>
    <property type="match status" value="1"/>
</dbReference>
<dbReference type="InterPro" id="IPR036390">
    <property type="entry name" value="WH_DNA-bd_sf"/>
</dbReference>
<proteinExistence type="predicted"/>
<evidence type="ECO:0000313" key="2">
    <source>
        <dbReference type="EMBL" id="MBB4614228.1"/>
    </source>
</evidence>
<dbReference type="AlphaFoldDB" id="A0A7W7ABZ7"/>
<dbReference type="PANTHER" id="PTHR33164:SF104">
    <property type="entry name" value="TRANSCRIPTIONAL REGULATORY PROTEIN"/>
    <property type="match status" value="1"/>
</dbReference>
<dbReference type="PANTHER" id="PTHR33164">
    <property type="entry name" value="TRANSCRIPTIONAL REGULATOR, MARR FAMILY"/>
    <property type="match status" value="1"/>
</dbReference>
<accession>A0A7W7ABZ7</accession>
<dbReference type="GO" id="GO:0003700">
    <property type="term" value="F:DNA-binding transcription factor activity"/>
    <property type="evidence" value="ECO:0007669"/>
    <property type="project" value="InterPro"/>
</dbReference>
<keyword evidence="2" id="KW-0238">DNA-binding</keyword>
<dbReference type="InterPro" id="IPR000835">
    <property type="entry name" value="HTH_MarR-typ"/>
</dbReference>
<comment type="caution">
    <text evidence="2">The sequence shown here is derived from an EMBL/GenBank/DDBJ whole genome shotgun (WGS) entry which is preliminary data.</text>
</comment>
<evidence type="ECO:0000259" key="1">
    <source>
        <dbReference type="PROSITE" id="PS50995"/>
    </source>
</evidence>
<dbReference type="GO" id="GO:0003677">
    <property type="term" value="F:DNA binding"/>
    <property type="evidence" value="ECO:0007669"/>
    <property type="project" value="UniProtKB-KW"/>
</dbReference>
<dbReference type="RefSeq" id="WP_158637689.1">
    <property type="nucleotide sequence ID" value="NZ_JACHOA010000004.1"/>
</dbReference>
<dbReference type="InterPro" id="IPR036388">
    <property type="entry name" value="WH-like_DNA-bd_sf"/>
</dbReference>
<dbReference type="PRINTS" id="PR00598">
    <property type="entry name" value="HTHMARR"/>
</dbReference>
<name>A0A7W7ABZ7_9SPHN</name>
<reference evidence="2 3" key="1">
    <citation type="submission" date="2020-08" db="EMBL/GenBank/DDBJ databases">
        <title>Genomic Encyclopedia of Type Strains, Phase IV (KMG-IV): sequencing the most valuable type-strain genomes for metagenomic binning, comparative biology and taxonomic classification.</title>
        <authorList>
            <person name="Goeker M."/>
        </authorList>
    </citation>
    <scope>NUCLEOTIDE SEQUENCE [LARGE SCALE GENOMIC DNA]</scope>
    <source>
        <strain evidence="2 3">DSM 17507</strain>
    </source>
</reference>
<dbReference type="Gene3D" id="1.10.10.10">
    <property type="entry name" value="Winged helix-like DNA-binding domain superfamily/Winged helix DNA-binding domain"/>
    <property type="match status" value="1"/>
</dbReference>
<dbReference type="GO" id="GO:0006950">
    <property type="term" value="P:response to stress"/>
    <property type="evidence" value="ECO:0007669"/>
    <property type="project" value="TreeGrafter"/>
</dbReference>
<protein>
    <submittedName>
        <fullName evidence="2">DNA-binding MarR family transcriptional regulator</fullName>
    </submittedName>
</protein>
<organism evidence="2 3">
    <name type="scientific">Novosphingobium taihuense</name>
    <dbReference type="NCBI Taxonomy" id="260085"/>
    <lineage>
        <taxon>Bacteria</taxon>
        <taxon>Pseudomonadati</taxon>
        <taxon>Pseudomonadota</taxon>
        <taxon>Alphaproteobacteria</taxon>
        <taxon>Sphingomonadales</taxon>
        <taxon>Sphingomonadaceae</taxon>
        <taxon>Novosphingobium</taxon>
    </lineage>
</organism>
<dbReference type="EMBL" id="JACHOA010000004">
    <property type="protein sequence ID" value="MBB4614228.1"/>
    <property type="molecule type" value="Genomic_DNA"/>
</dbReference>
<gene>
    <name evidence="2" type="ORF">GGR37_002514</name>
</gene>
<dbReference type="PROSITE" id="PS50995">
    <property type="entry name" value="HTH_MARR_2"/>
    <property type="match status" value="1"/>
</dbReference>
<dbReference type="OrthoDB" id="582199at2"/>
<feature type="domain" description="HTH marR-type" evidence="1">
    <location>
        <begin position="35"/>
        <end position="171"/>
    </location>
</feature>
<dbReference type="SUPFAM" id="SSF46785">
    <property type="entry name" value="Winged helix' DNA-binding domain"/>
    <property type="match status" value="1"/>
</dbReference>
<keyword evidence="3" id="KW-1185">Reference proteome</keyword>